<name>A0AAD0S0U1_9GAMM</name>
<dbReference type="AlphaFoldDB" id="A0AAD0S0U1"/>
<dbReference type="Gene3D" id="1.10.260.40">
    <property type="entry name" value="lambda repressor-like DNA-binding domains"/>
    <property type="match status" value="1"/>
</dbReference>
<dbReference type="KEGG" id="pdj:D0907_09745"/>
<dbReference type="EMBL" id="FPAZ01000010">
    <property type="protein sequence ID" value="SFT81641.1"/>
    <property type="molecule type" value="Genomic_DNA"/>
</dbReference>
<dbReference type="GO" id="GO:0003677">
    <property type="term" value="F:DNA binding"/>
    <property type="evidence" value="ECO:0007669"/>
    <property type="project" value="InterPro"/>
</dbReference>
<dbReference type="RefSeq" id="WP_065978526.1">
    <property type="nucleotide sequence ID" value="NZ_CP032090.1"/>
</dbReference>
<evidence type="ECO:0000313" key="1">
    <source>
        <dbReference type="EMBL" id="AXV65533.1"/>
    </source>
</evidence>
<evidence type="ECO:0000313" key="4">
    <source>
        <dbReference type="Proteomes" id="UP000264605"/>
    </source>
</evidence>
<keyword evidence="3" id="KW-1185">Reference proteome</keyword>
<protein>
    <submittedName>
        <fullName evidence="1">Uncharacterized protein</fullName>
    </submittedName>
</protein>
<reference evidence="2 3" key="1">
    <citation type="submission" date="2016-10" db="EMBL/GenBank/DDBJ databases">
        <authorList>
            <person name="Varghese N."/>
            <person name="Submissions S."/>
        </authorList>
    </citation>
    <scope>NUCLEOTIDE SEQUENCE [LARGE SCALE GENOMIC DNA]</scope>
    <source>
        <strain evidence="2 3">CGMCC 1.8499</strain>
    </source>
</reference>
<organism evidence="1 4">
    <name type="scientific">Pseudoalteromonas lipolytica</name>
    <dbReference type="NCBI Taxonomy" id="570156"/>
    <lineage>
        <taxon>Bacteria</taxon>
        <taxon>Pseudomonadati</taxon>
        <taxon>Pseudomonadota</taxon>
        <taxon>Gammaproteobacteria</taxon>
        <taxon>Alteromonadales</taxon>
        <taxon>Pseudoalteromonadaceae</taxon>
        <taxon>Pseudoalteromonas</taxon>
    </lineage>
</organism>
<dbReference type="EMBL" id="CP032090">
    <property type="protein sequence ID" value="AXV65533.1"/>
    <property type="molecule type" value="Genomic_DNA"/>
</dbReference>
<dbReference type="GeneID" id="99505742"/>
<dbReference type="Proteomes" id="UP000264605">
    <property type="component" value="Chromosome"/>
</dbReference>
<accession>A0AAD0S0U1</accession>
<gene>
    <name evidence="1" type="ORF">D0907_09745</name>
    <name evidence="2" type="ORF">SAMN04487854_110149</name>
</gene>
<reference evidence="1 4" key="2">
    <citation type="submission" date="2018-08" db="EMBL/GenBank/DDBJ databases">
        <title>Draft genome sequence of Pseudoalteromonas donghaensis HJ51.</title>
        <authorList>
            <person name="Oh J."/>
            <person name="Roh D."/>
        </authorList>
    </citation>
    <scope>NUCLEOTIDE SEQUENCE [LARGE SCALE GENOMIC DNA]</scope>
    <source>
        <strain evidence="1 4">HJ51</strain>
    </source>
</reference>
<evidence type="ECO:0000313" key="3">
    <source>
        <dbReference type="Proteomes" id="UP000183805"/>
    </source>
</evidence>
<evidence type="ECO:0000313" key="2">
    <source>
        <dbReference type="EMBL" id="SFT81641.1"/>
    </source>
</evidence>
<sequence length="139" mass="15737">MFDQSLSTEQQHVSNIFKRLCAEYNVQNNAELEHHLSLQSGFSEHCIFSATIPYSLIDKTSKATHVSFDYLLNGQNQHTVQLSNDQLKAIKNGIIKSIKKMSMAGLIKGENHNQETLGELAEIHVEQIENELKIQSQVK</sequence>
<dbReference type="InterPro" id="IPR010982">
    <property type="entry name" value="Lambda_DNA-bd_dom_sf"/>
</dbReference>
<proteinExistence type="predicted"/>
<dbReference type="Proteomes" id="UP000183805">
    <property type="component" value="Unassembled WGS sequence"/>
</dbReference>